<reference evidence="5" key="1">
    <citation type="journal article" date="2020" name="Fungal Divers.">
        <title>Resolving the Mortierellaceae phylogeny through synthesis of multi-gene phylogenetics and phylogenomics.</title>
        <authorList>
            <person name="Vandepol N."/>
            <person name="Liber J."/>
            <person name="Desiro A."/>
            <person name="Na H."/>
            <person name="Kennedy M."/>
            <person name="Barry K."/>
            <person name="Grigoriev I.V."/>
            <person name="Miller A.N."/>
            <person name="O'Donnell K."/>
            <person name="Stajich J.E."/>
            <person name="Bonito G."/>
        </authorList>
    </citation>
    <scope>NUCLEOTIDE SEQUENCE</scope>
    <source>
        <strain evidence="5">MES-2147</strain>
    </source>
</reference>
<dbReference type="PROSITE" id="PS51186">
    <property type="entry name" value="GNAT"/>
    <property type="match status" value="1"/>
</dbReference>
<dbReference type="Pfam" id="PF00583">
    <property type="entry name" value="Acetyltransf_1"/>
    <property type="match status" value="1"/>
</dbReference>
<dbReference type="SUPFAM" id="SSF55729">
    <property type="entry name" value="Acyl-CoA N-acyltransferases (Nat)"/>
    <property type="match status" value="1"/>
</dbReference>
<evidence type="ECO:0000256" key="1">
    <source>
        <dbReference type="ARBA" id="ARBA00022679"/>
    </source>
</evidence>
<organism evidence="5 6">
    <name type="scientific">Modicella reniformis</name>
    <dbReference type="NCBI Taxonomy" id="1440133"/>
    <lineage>
        <taxon>Eukaryota</taxon>
        <taxon>Fungi</taxon>
        <taxon>Fungi incertae sedis</taxon>
        <taxon>Mucoromycota</taxon>
        <taxon>Mortierellomycotina</taxon>
        <taxon>Mortierellomycetes</taxon>
        <taxon>Mortierellales</taxon>
        <taxon>Mortierellaceae</taxon>
        <taxon>Modicella</taxon>
    </lineage>
</organism>
<name>A0A9P6MH05_9FUNG</name>
<feature type="non-terminal residue" evidence="5">
    <location>
        <position position="1"/>
    </location>
</feature>
<dbReference type="EMBL" id="JAAAHW010000694">
    <property type="protein sequence ID" value="KAF9999831.1"/>
    <property type="molecule type" value="Genomic_DNA"/>
</dbReference>
<dbReference type="PANTHER" id="PTHR10908:SF0">
    <property type="entry name" value="SEROTONIN N-ACETYLTRANSFERASE"/>
    <property type="match status" value="1"/>
</dbReference>
<evidence type="ECO:0000313" key="6">
    <source>
        <dbReference type="Proteomes" id="UP000749646"/>
    </source>
</evidence>
<gene>
    <name evidence="5" type="ORF">BGZ65_004865</name>
</gene>
<feature type="compositionally biased region" description="Low complexity" evidence="3">
    <location>
        <begin position="39"/>
        <end position="52"/>
    </location>
</feature>
<keyword evidence="2" id="KW-0012">Acyltransferase</keyword>
<dbReference type="CDD" id="cd04301">
    <property type="entry name" value="NAT_SF"/>
    <property type="match status" value="1"/>
</dbReference>
<dbReference type="AlphaFoldDB" id="A0A9P6MH05"/>
<dbReference type="InterPro" id="IPR051635">
    <property type="entry name" value="SNAT-like"/>
</dbReference>
<comment type="caution">
    <text evidence="5">The sequence shown here is derived from an EMBL/GenBank/DDBJ whole genome shotgun (WGS) entry which is preliminary data.</text>
</comment>
<feature type="domain" description="N-acetyltransferase" evidence="4">
    <location>
        <begin position="36"/>
        <end position="188"/>
    </location>
</feature>
<dbReference type="Gene3D" id="3.40.630.30">
    <property type="match status" value="1"/>
</dbReference>
<accession>A0A9P6MH05</accession>
<dbReference type="Proteomes" id="UP000749646">
    <property type="component" value="Unassembled WGS sequence"/>
</dbReference>
<protein>
    <recommendedName>
        <fullName evidence="4">N-acetyltransferase domain-containing protein</fullName>
    </recommendedName>
</protein>
<evidence type="ECO:0000313" key="5">
    <source>
        <dbReference type="EMBL" id="KAF9999831.1"/>
    </source>
</evidence>
<evidence type="ECO:0000256" key="3">
    <source>
        <dbReference type="SAM" id="MobiDB-lite"/>
    </source>
</evidence>
<dbReference type="InterPro" id="IPR016181">
    <property type="entry name" value="Acyl_CoA_acyltransferase"/>
</dbReference>
<evidence type="ECO:0000259" key="4">
    <source>
        <dbReference type="PROSITE" id="PS51186"/>
    </source>
</evidence>
<proteinExistence type="predicted"/>
<feature type="region of interest" description="Disordered" evidence="3">
    <location>
        <begin position="39"/>
        <end position="66"/>
    </location>
</feature>
<keyword evidence="6" id="KW-1185">Reference proteome</keyword>
<evidence type="ECO:0000256" key="2">
    <source>
        <dbReference type="ARBA" id="ARBA00023315"/>
    </source>
</evidence>
<dbReference type="GO" id="GO:0004059">
    <property type="term" value="F:aralkylamine N-acetyltransferase activity"/>
    <property type="evidence" value="ECO:0007669"/>
    <property type="project" value="TreeGrafter"/>
</dbReference>
<dbReference type="OrthoDB" id="30840at2759"/>
<dbReference type="PANTHER" id="PTHR10908">
    <property type="entry name" value="SEROTONIN N-ACETYLTRANSFERASE"/>
    <property type="match status" value="1"/>
</dbReference>
<sequence length="188" mass="20796">FPKSEAASLEKLIYRQTVAPLLFLGCYAKPPRRKMTTIASAAATTTTTGTSTRQEEQGEGQDQQTYSNKDDEVLVGYVVSIQSADKNLTTASMISHDPKGASACIHSVCVARDYQRRGIATAMLKEYIKHLQRLNERICSEKDVPLERALLITHQELISLYAGAGFKLVGESSVVHGPDPWFEMVYQL</sequence>
<dbReference type="GO" id="GO:0005737">
    <property type="term" value="C:cytoplasm"/>
    <property type="evidence" value="ECO:0007669"/>
    <property type="project" value="TreeGrafter"/>
</dbReference>
<keyword evidence="1" id="KW-0808">Transferase</keyword>
<dbReference type="InterPro" id="IPR000182">
    <property type="entry name" value="GNAT_dom"/>
</dbReference>